<dbReference type="Proteomes" id="UP001595799">
    <property type="component" value="Unassembled WGS sequence"/>
</dbReference>
<evidence type="ECO:0000259" key="9">
    <source>
        <dbReference type="Pfam" id="PF13742"/>
    </source>
</evidence>
<evidence type="ECO:0000256" key="5">
    <source>
        <dbReference type="HAMAP-Rule" id="MF_00378"/>
    </source>
</evidence>
<dbReference type="NCBIfam" id="TIGR00237">
    <property type="entry name" value="xseA"/>
    <property type="match status" value="1"/>
</dbReference>
<comment type="similarity">
    <text evidence="5 6">Belongs to the XseA family.</text>
</comment>
<proteinExistence type="inferred from homology"/>
<evidence type="ECO:0000256" key="2">
    <source>
        <dbReference type="ARBA" id="ARBA00022722"/>
    </source>
</evidence>
<dbReference type="EC" id="3.1.11.6" evidence="5"/>
<keyword evidence="1 5" id="KW-0963">Cytoplasm</keyword>
<comment type="function">
    <text evidence="5">Bidirectionally degrades single-stranded DNA into large acid-insoluble oligonucleotides, which are then degraded further into small acid-soluble oligonucleotides.</text>
</comment>
<protein>
    <recommendedName>
        <fullName evidence="5">Exodeoxyribonuclease 7 large subunit</fullName>
        <ecNumber evidence="5">3.1.11.6</ecNumber>
    </recommendedName>
    <alternativeName>
        <fullName evidence="5">Exodeoxyribonuclease VII large subunit</fullName>
        <shortName evidence="5">Exonuclease VII large subunit</shortName>
    </alternativeName>
</protein>
<dbReference type="InterPro" id="IPR025824">
    <property type="entry name" value="OB-fold_nuc-bd_dom"/>
</dbReference>
<dbReference type="InterPro" id="IPR003753">
    <property type="entry name" value="Exonuc_VII_L"/>
</dbReference>
<feature type="region of interest" description="Disordered" evidence="7">
    <location>
        <begin position="1"/>
        <end position="21"/>
    </location>
</feature>
<gene>
    <name evidence="5 10" type="primary">xseA</name>
    <name evidence="10" type="ORF">ACFOW6_12920</name>
</gene>
<organism evidence="10 11">
    <name type="scientific">Fodinicurvata halophila</name>
    <dbReference type="NCBI Taxonomy" id="1419723"/>
    <lineage>
        <taxon>Bacteria</taxon>
        <taxon>Pseudomonadati</taxon>
        <taxon>Pseudomonadota</taxon>
        <taxon>Alphaproteobacteria</taxon>
        <taxon>Rhodospirillales</taxon>
        <taxon>Rhodovibrionaceae</taxon>
        <taxon>Fodinicurvata</taxon>
    </lineage>
</organism>
<evidence type="ECO:0000256" key="6">
    <source>
        <dbReference type="RuleBase" id="RU004355"/>
    </source>
</evidence>
<feature type="domain" description="OB-fold nucleic acid binding" evidence="9">
    <location>
        <begin position="22"/>
        <end position="114"/>
    </location>
</feature>
<keyword evidence="4 5" id="KW-0269">Exonuclease</keyword>
<name>A0ABV8UMJ3_9PROT</name>
<comment type="caution">
    <text evidence="10">The sequence shown here is derived from an EMBL/GenBank/DDBJ whole genome shotgun (WGS) entry which is preliminary data.</text>
</comment>
<reference evidence="11" key="1">
    <citation type="journal article" date="2019" name="Int. J. Syst. Evol. Microbiol.">
        <title>The Global Catalogue of Microorganisms (GCM) 10K type strain sequencing project: providing services to taxonomists for standard genome sequencing and annotation.</title>
        <authorList>
            <consortium name="The Broad Institute Genomics Platform"/>
            <consortium name="The Broad Institute Genome Sequencing Center for Infectious Disease"/>
            <person name="Wu L."/>
            <person name="Ma J."/>
        </authorList>
    </citation>
    <scope>NUCLEOTIDE SEQUENCE [LARGE SCALE GENOMIC DNA]</scope>
    <source>
        <strain evidence="11">CECT 8472</strain>
    </source>
</reference>
<dbReference type="RefSeq" id="WP_382422797.1">
    <property type="nucleotide sequence ID" value="NZ_JBHSCW010000007.1"/>
</dbReference>
<dbReference type="Pfam" id="PF13742">
    <property type="entry name" value="tRNA_anti_2"/>
    <property type="match status" value="1"/>
</dbReference>
<sequence>MSDSRPRSDPPRPEPQGNLPEFSVSEISGAIKRTLEGAFERVRIRGEISGFKRAASGHLYMALKDADAVIDGVCWRGLAGRLTLNPEDGMDVVATGRITSYPARSKYQLVIESLELAGEGALLKLLEERRRKLADEGLFDAERKRALPYLPQVIGVVTSPTGSVIRDILHRLSERFPRHVLVWPVLVQGEGAAEQVVRAIEGFNALSPHGPVPRPDVLIVARGGGSLEDLWAFNEEVVVRAAAASAIPLISAVGHETDTTLIDYASDRRAPTPTAAAEIAVPVRAELVSITLDLERRLLGAAHRWVEERRQRVEGLARGLPDPRRLLGEKQQQLDDRAERLDVAARGRISGLAADLREYAARLPHPRQQQRFAAQSLAAAGDRLEPAFRAFLAERSHAVQRMTLTPPRQELRHGRQALAHLDERLLPAVQRRLADAAGQLDSTSRLLESLSYKATLERGYAVVRGDAEIVTRAGQVTDGQALQVEFADGRVPVTAGTEASSSDGGGKSGGKSRAGGASSSSRKNEKSGETRQGRLL</sequence>
<feature type="compositionally biased region" description="Gly residues" evidence="7">
    <location>
        <begin position="503"/>
        <end position="513"/>
    </location>
</feature>
<evidence type="ECO:0000256" key="3">
    <source>
        <dbReference type="ARBA" id="ARBA00022801"/>
    </source>
</evidence>
<evidence type="ECO:0000256" key="1">
    <source>
        <dbReference type="ARBA" id="ARBA00022490"/>
    </source>
</evidence>
<dbReference type="InterPro" id="IPR020579">
    <property type="entry name" value="Exonuc_VII_lsu_C"/>
</dbReference>
<dbReference type="HAMAP" id="MF_00378">
    <property type="entry name" value="Exonuc_7_L"/>
    <property type="match status" value="1"/>
</dbReference>
<accession>A0ABV8UMJ3</accession>
<feature type="domain" description="Exonuclease VII large subunit C-terminal" evidence="8">
    <location>
        <begin position="138"/>
        <end position="493"/>
    </location>
</feature>
<evidence type="ECO:0000313" key="10">
    <source>
        <dbReference type="EMBL" id="MFC4352445.1"/>
    </source>
</evidence>
<evidence type="ECO:0000313" key="11">
    <source>
        <dbReference type="Proteomes" id="UP001595799"/>
    </source>
</evidence>
<dbReference type="GO" id="GO:0008855">
    <property type="term" value="F:exodeoxyribonuclease VII activity"/>
    <property type="evidence" value="ECO:0007669"/>
    <property type="project" value="UniProtKB-EC"/>
</dbReference>
<keyword evidence="2 5" id="KW-0540">Nuclease</keyword>
<feature type="compositionally biased region" description="Basic and acidic residues" evidence="7">
    <location>
        <begin position="1"/>
        <end position="12"/>
    </location>
</feature>
<evidence type="ECO:0000259" key="8">
    <source>
        <dbReference type="Pfam" id="PF02601"/>
    </source>
</evidence>
<dbReference type="PANTHER" id="PTHR30008:SF0">
    <property type="entry name" value="EXODEOXYRIBONUCLEASE 7 LARGE SUBUNIT"/>
    <property type="match status" value="1"/>
</dbReference>
<feature type="compositionally biased region" description="Basic and acidic residues" evidence="7">
    <location>
        <begin position="522"/>
        <end position="536"/>
    </location>
</feature>
<dbReference type="CDD" id="cd04489">
    <property type="entry name" value="ExoVII_LU_OBF"/>
    <property type="match status" value="1"/>
</dbReference>
<evidence type="ECO:0000256" key="7">
    <source>
        <dbReference type="SAM" id="MobiDB-lite"/>
    </source>
</evidence>
<dbReference type="Pfam" id="PF02601">
    <property type="entry name" value="Exonuc_VII_L"/>
    <property type="match status" value="1"/>
</dbReference>
<dbReference type="EMBL" id="JBHSCW010000007">
    <property type="protein sequence ID" value="MFC4352445.1"/>
    <property type="molecule type" value="Genomic_DNA"/>
</dbReference>
<dbReference type="PANTHER" id="PTHR30008">
    <property type="entry name" value="EXODEOXYRIBONUCLEASE 7 LARGE SUBUNIT"/>
    <property type="match status" value="1"/>
</dbReference>
<comment type="catalytic activity">
    <reaction evidence="5 6">
        <text>Exonucleolytic cleavage in either 5'- to 3'- or 3'- to 5'-direction to yield nucleoside 5'-phosphates.</text>
        <dbReference type="EC" id="3.1.11.6"/>
    </reaction>
</comment>
<keyword evidence="3 5" id="KW-0378">Hydrolase</keyword>
<comment type="subunit">
    <text evidence="5">Heterooligomer composed of large and small subunits.</text>
</comment>
<evidence type="ECO:0000256" key="4">
    <source>
        <dbReference type="ARBA" id="ARBA00022839"/>
    </source>
</evidence>
<keyword evidence="11" id="KW-1185">Reference proteome</keyword>
<comment type="subcellular location">
    <subcellularLocation>
        <location evidence="5 6">Cytoplasm</location>
    </subcellularLocation>
</comment>
<feature type="region of interest" description="Disordered" evidence="7">
    <location>
        <begin position="491"/>
        <end position="536"/>
    </location>
</feature>